<keyword evidence="11 15" id="KW-0175">Coiled coil</keyword>
<evidence type="ECO:0000256" key="5">
    <source>
        <dbReference type="ARBA" id="ARBA00022679"/>
    </source>
</evidence>
<sequence length="1988" mass="224990">MADRVKPSEGLQLSQEWLEAADCRSQLLQHLKDQVPQIFCLKKELSPQEEEELTQRRLLHPLECFLFGEDPQEGLEKLKQGSTSFQLCGRVFKEGETVYSCRDCAIDPTCVLCMDCFQDSVHKSHRYKMHASSGGGFCDCGDVEAWKIGPYCSKHDPGAATAMDESVLEPELYERAEKLFRILLDYVTNFLVWEEDFELSAELQPRIKDSAYYCVLYNDEHHSYDHVIYTLQRSVNCDQAEAQTHTTLIDKEGRRAVKRGPLRSCQQVKDLIKSNSEHISLQPLRVEILPSAVMAHQTFALCLGSWFQKIIGYSVGFRQAFCQVALEANADGDWPCLISRLMLHDARMYKGARKIVHELIFCSMLMDSEFKRLFAVEFTKYYKQLQKDFISDDHERSISITALSVQIFTVPTLARQLIEECNVIKVIVDAVLELLREHLDNSNRFIFLGYNSEKFSRIQVIFHDLRYILISKPSVWTEELRGQFLEGFKVFLGFLKCMQGMEEVKRQLGQHIAVEPEWEAGFTLQIQLRHILPMFQDWCSSDDEIMLQAFKACHAALTECNNQPLNREPTDFYMCKHILHARPYRVSQEPVSIHLPISRLLAGLYVLLWKTGAIRRLDNPEGYDFVQLAEHPLHCVVLAAQVTAEMWRRNGLSLVSQVYYYQDVKCRDEMYDKDIVMLQIAASKMDPNHFLMLILLRFELFEYFNGGCVNKDQDELMQWNRLTEEMLFLLIVIFGERYVPGISQVTKEDVTMREVVHLLCIEPMAHSTLVKSLPENENQETGMEAVIAKVATFRKPGVSGHGLYEVKKERLMDFNPFFYHYSRSQRSKAEESQKKRRAQESNDKALRPPVPPAFSPSFSRIVHLFCCDVIIHILRHIMQRAAEDQSTHWTEAMIQRALHLIGQALVEEKTQLENSSVEDVTFDFSLKARAVGSEQGKSLFLLLSKIKGLPSLEAQKDLIKWLLQMFEIVKCLRENSSSTFCVSMDTTKPEESTQDKDKAERKRKAEAAKLHRQKIMAQMSAMQKNFIESNKMLYDNMPEPGTQEEPVTSSESSAMEQRELCIAFGPLRGPTPAEREVLTCILCQEEQEVMPLAPAMVLTACVQRSTVLTQCRGRIPANRSDGTGTYPLFMPPDLAVGTHTGSCGHVMHATCWQKYFEAVQNTTRNRLHAELIVDLENGEYLCPLCKSLNNTVIPLIPLEPLTFNYENAEIIGQHLTLPRWIQVLAARIKGLKSVMQENDFNADGGSGSSGTAGLFGDGQPDFRSILAYGIQEPRKFSDGITEMLVVCATTVHRVGLKTAPNELCPRVPLMAWNTCAFTIQAIENILQEEEKPLFGSLQNRQIAGLKAIVQFAASQRLRSSQGVIQRHFADMMGVLLPVLSRKNTPSVLDVDFFHLLVGLVLSMPSLYQEEGIDLQPSAVSSAFNNMYIFHLVTMAHILQLLLIPTDIPAAGDGEETEEARSAAELYITVSQHTGRLLPDLSGGCVAQKVKAGIEPFLRCAALFFSCLTGVHPPEELFNASVTSPGQMEALCSYLALPFNIFQLFQDYRDAVFPLLQRWCGSPSISKALQGKIQTIRYPRRRNRLIDLPEDYSALLNKASHFQCPKSAVDERKHPTLCLVCGAMLCSQSSCCLSQLDGEDVGACTAHAATCGAGVGMFLRIRECEIVLMASKTRGSTYPAPYLDDYGETDPHLGRGNPLHLCPERYRKLNQLWQQHCILEEIARSLEMVNVMFAFEWQLNGSGFYNNLAVLDLLELDSLCSSGLVGSGLDMEDLIRLSDQDLQRFGKEDLIRTLRTLQNRNTDMMLEHGKLMKDVNRNLQVHLQEIRSLKEVNQKLQEDNQELRELCCFLDDDRQKDRKVSREWQRFGRYTAGVLWRELGLYQQKLTELEAGQEALRAENAELKEIVLMLDEERNGAGSRSSIDSQSSLGHLSGPVPPRDGGDGSSGGSPDHHTPYLKGCGGKEGPLRRSMDDLSLPKGSGVSGEFRSG</sequence>
<dbReference type="Gene3D" id="2.10.110.30">
    <property type="match status" value="1"/>
</dbReference>
<name>A0ABV0Y9B3_9TELE</name>
<keyword evidence="7 14" id="KW-0863">Zinc-finger</keyword>
<feature type="compositionally biased region" description="Basic and acidic residues" evidence="16">
    <location>
        <begin position="827"/>
        <end position="846"/>
    </location>
</feature>
<dbReference type="InterPro" id="IPR003126">
    <property type="entry name" value="Znf_UBR"/>
</dbReference>
<comment type="function">
    <text evidence="14">Ubiquitin ligase protein which is a component of the N-end rule pathway. Recognizes and binds to proteins bearing specific N-terminal residues that are destabilizing according to the N-end rule, leading to their ubiquitination and subsequent degradation.</text>
</comment>
<evidence type="ECO:0000256" key="2">
    <source>
        <dbReference type="ARBA" id="ARBA00004536"/>
    </source>
</evidence>
<dbReference type="PANTHER" id="PTHR21497">
    <property type="entry name" value="UBIQUITIN LIGASE E3 ALPHA-RELATED"/>
    <property type="match status" value="1"/>
</dbReference>
<comment type="subcellular location">
    <subcellularLocation>
        <location evidence="2">Cell junction</location>
        <location evidence="2">Adherens junction</location>
    </subcellularLocation>
</comment>
<keyword evidence="9 14" id="KW-0862">Zinc</keyword>
<keyword evidence="5 14" id="KW-0808">Transferase</keyword>
<evidence type="ECO:0000256" key="12">
    <source>
        <dbReference type="ARBA" id="ARBA00046341"/>
    </source>
</evidence>
<comment type="similarity">
    <text evidence="12 14">Belongs to the E3 ubiquitin-protein ligase UBR1-like family.</text>
</comment>
<evidence type="ECO:0000259" key="17">
    <source>
        <dbReference type="PROSITE" id="PS51157"/>
    </source>
</evidence>
<feature type="coiled-coil region" evidence="15">
    <location>
        <begin position="1786"/>
        <end position="1845"/>
    </location>
</feature>
<comment type="catalytic activity">
    <reaction evidence="1 14">
        <text>S-ubiquitinyl-[E2 ubiquitin-conjugating enzyme]-L-cysteine + [acceptor protein]-L-lysine = [E2 ubiquitin-conjugating enzyme]-L-cysteine + N(6)-ubiquitinyl-[acceptor protein]-L-lysine.</text>
        <dbReference type="EC" id="2.3.2.27"/>
    </reaction>
</comment>
<dbReference type="Pfam" id="PF02207">
    <property type="entry name" value="zf-UBR"/>
    <property type="match status" value="1"/>
</dbReference>
<keyword evidence="8 14" id="KW-0833">Ubl conjugation pathway</keyword>
<evidence type="ECO:0000256" key="14">
    <source>
        <dbReference type="RuleBase" id="RU366018"/>
    </source>
</evidence>
<reference evidence="18 19" key="1">
    <citation type="submission" date="2021-06" db="EMBL/GenBank/DDBJ databases">
        <authorList>
            <person name="Palmer J.M."/>
        </authorList>
    </citation>
    <scope>NUCLEOTIDE SEQUENCE [LARGE SCALE GENOMIC DNA]</scope>
    <source>
        <strain evidence="18 19">AS_MEX2019</strain>
        <tissue evidence="18">Muscle</tissue>
    </source>
</reference>
<comment type="caution">
    <text evidence="18">The sequence shown here is derived from an EMBL/GenBank/DDBJ whole genome shotgun (WGS) entry which is preliminary data.</text>
</comment>
<feature type="zinc finger region" description="UBR-type" evidence="13">
    <location>
        <begin position="86"/>
        <end position="157"/>
    </location>
</feature>
<protein>
    <recommendedName>
        <fullName evidence="14">E3 ubiquitin-protein ligase</fullName>
        <ecNumber evidence="14">2.3.2.27</ecNumber>
    </recommendedName>
</protein>
<dbReference type="SMART" id="SM00396">
    <property type="entry name" value="ZnF_UBR1"/>
    <property type="match status" value="1"/>
</dbReference>
<dbReference type="Pfam" id="PF22960">
    <property type="entry name" value="WHD_UBR1"/>
    <property type="match status" value="1"/>
</dbReference>
<feature type="domain" description="UBR-type" evidence="17">
    <location>
        <begin position="86"/>
        <end position="157"/>
    </location>
</feature>
<gene>
    <name evidence="18" type="ORF">AMECASPLE_002668</name>
</gene>
<evidence type="ECO:0000313" key="18">
    <source>
        <dbReference type="EMBL" id="MEQ2290382.1"/>
    </source>
</evidence>
<feature type="compositionally biased region" description="Basic and acidic residues" evidence="16">
    <location>
        <begin position="987"/>
        <end position="1004"/>
    </location>
</feature>
<keyword evidence="6 14" id="KW-0479">Metal-binding</keyword>
<evidence type="ECO:0000256" key="15">
    <source>
        <dbReference type="SAM" id="Coils"/>
    </source>
</evidence>
<evidence type="ECO:0000256" key="13">
    <source>
        <dbReference type="PROSITE-ProRule" id="PRU00508"/>
    </source>
</evidence>
<dbReference type="EMBL" id="JAHRIP010028314">
    <property type="protein sequence ID" value="MEQ2290382.1"/>
    <property type="molecule type" value="Genomic_DNA"/>
</dbReference>
<dbReference type="InterPro" id="IPR003769">
    <property type="entry name" value="ClpS_core"/>
</dbReference>
<dbReference type="SUPFAM" id="SSF46785">
    <property type="entry name" value="Winged helix' DNA-binding domain"/>
    <property type="match status" value="1"/>
</dbReference>
<dbReference type="InterPro" id="IPR019359">
    <property type="entry name" value="CCDC85"/>
</dbReference>
<dbReference type="InterPro" id="IPR014719">
    <property type="entry name" value="Ribosomal_bL12_C/ClpS-like"/>
</dbReference>
<evidence type="ECO:0000256" key="3">
    <source>
        <dbReference type="ARBA" id="ARBA00004906"/>
    </source>
</evidence>
<dbReference type="Proteomes" id="UP001469553">
    <property type="component" value="Unassembled WGS sequence"/>
</dbReference>
<keyword evidence="10" id="KW-0965">Cell junction</keyword>
<evidence type="ECO:0000256" key="10">
    <source>
        <dbReference type="ARBA" id="ARBA00022949"/>
    </source>
</evidence>
<feature type="coiled-coil region" evidence="15">
    <location>
        <begin position="1885"/>
        <end position="1912"/>
    </location>
</feature>
<evidence type="ECO:0000256" key="8">
    <source>
        <dbReference type="ARBA" id="ARBA00022786"/>
    </source>
</evidence>
<evidence type="ECO:0000256" key="6">
    <source>
        <dbReference type="ARBA" id="ARBA00022723"/>
    </source>
</evidence>
<dbReference type="PROSITE" id="PS51157">
    <property type="entry name" value="ZF_UBR"/>
    <property type="match status" value="1"/>
</dbReference>
<dbReference type="Gene3D" id="3.30.1390.10">
    <property type="match status" value="1"/>
</dbReference>
<evidence type="ECO:0000256" key="9">
    <source>
        <dbReference type="ARBA" id="ARBA00022833"/>
    </source>
</evidence>
<feature type="compositionally biased region" description="Polar residues" evidence="16">
    <location>
        <begin position="1917"/>
        <end position="1929"/>
    </location>
</feature>
<dbReference type="Pfam" id="PF10226">
    <property type="entry name" value="CCDC85"/>
    <property type="match status" value="1"/>
</dbReference>
<organism evidence="18 19">
    <name type="scientific">Ameca splendens</name>
    <dbReference type="NCBI Taxonomy" id="208324"/>
    <lineage>
        <taxon>Eukaryota</taxon>
        <taxon>Metazoa</taxon>
        <taxon>Chordata</taxon>
        <taxon>Craniata</taxon>
        <taxon>Vertebrata</taxon>
        <taxon>Euteleostomi</taxon>
        <taxon>Actinopterygii</taxon>
        <taxon>Neopterygii</taxon>
        <taxon>Teleostei</taxon>
        <taxon>Neoteleostei</taxon>
        <taxon>Acanthomorphata</taxon>
        <taxon>Ovalentaria</taxon>
        <taxon>Atherinomorphae</taxon>
        <taxon>Cyprinodontiformes</taxon>
        <taxon>Goodeidae</taxon>
        <taxon>Ameca</taxon>
    </lineage>
</organism>
<dbReference type="SUPFAM" id="SSF54736">
    <property type="entry name" value="ClpS-like"/>
    <property type="match status" value="1"/>
</dbReference>
<feature type="region of interest" description="Disordered" evidence="16">
    <location>
        <begin position="825"/>
        <end position="851"/>
    </location>
</feature>
<comment type="similarity">
    <text evidence="4">Belongs to the CCDC85 family.</text>
</comment>
<dbReference type="PANTHER" id="PTHR21497:SF27">
    <property type="entry name" value="E3 UBIQUITIN-PROTEIN LIGASE UBR1"/>
    <property type="match status" value="1"/>
</dbReference>
<dbReference type="InterPro" id="IPR047507">
    <property type="entry name" value="UBR-box_UBR1"/>
</dbReference>
<proteinExistence type="inferred from homology"/>
<dbReference type="InterPro" id="IPR055194">
    <property type="entry name" value="UBR1-like_WH"/>
</dbReference>
<dbReference type="InterPro" id="IPR036390">
    <property type="entry name" value="WH_DNA-bd_sf"/>
</dbReference>
<dbReference type="CDD" id="cd19678">
    <property type="entry name" value="UBR-box_UBR1"/>
    <property type="match status" value="1"/>
</dbReference>
<evidence type="ECO:0000256" key="1">
    <source>
        <dbReference type="ARBA" id="ARBA00000900"/>
    </source>
</evidence>
<dbReference type="InterPro" id="IPR039164">
    <property type="entry name" value="UBR1-like"/>
</dbReference>
<evidence type="ECO:0000256" key="11">
    <source>
        <dbReference type="ARBA" id="ARBA00023054"/>
    </source>
</evidence>
<feature type="region of interest" description="Disordered" evidence="16">
    <location>
        <begin position="984"/>
        <end position="1004"/>
    </location>
</feature>
<dbReference type="Pfam" id="PF18995">
    <property type="entry name" value="PRT6_C"/>
    <property type="match status" value="1"/>
</dbReference>
<evidence type="ECO:0000256" key="4">
    <source>
        <dbReference type="ARBA" id="ARBA00009052"/>
    </source>
</evidence>
<dbReference type="EC" id="2.3.2.27" evidence="14"/>
<dbReference type="InterPro" id="IPR044046">
    <property type="entry name" value="E3_ligase_UBR-like_C"/>
</dbReference>
<dbReference type="Pfam" id="PF02617">
    <property type="entry name" value="ClpS"/>
    <property type="match status" value="1"/>
</dbReference>
<accession>A0ABV0Y9B3</accession>
<evidence type="ECO:0000313" key="19">
    <source>
        <dbReference type="Proteomes" id="UP001469553"/>
    </source>
</evidence>
<comment type="pathway">
    <text evidence="3 14">Protein modification; protein ubiquitination.</text>
</comment>
<evidence type="ECO:0000256" key="16">
    <source>
        <dbReference type="SAM" id="MobiDB-lite"/>
    </source>
</evidence>
<evidence type="ECO:0000256" key="7">
    <source>
        <dbReference type="ARBA" id="ARBA00022771"/>
    </source>
</evidence>
<feature type="region of interest" description="Disordered" evidence="16">
    <location>
        <begin position="1915"/>
        <end position="1988"/>
    </location>
</feature>
<keyword evidence="19" id="KW-1185">Reference proteome</keyword>